<protein>
    <submittedName>
        <fullName evidence="1">Uncharacterized protein</fullName>
    </submittedName>
</protein>
<proteinExistence type="predicted"/>
<evidence type="ECO:0000313" key="1">
    <source>
        <dbReference type="EMBL" id="GGR17610.1"/>
    </source>
</evidence>
<accession>A0A918F805</accession>
<comment type="caution">
    <text evidence="1">The sequence shown here is derived from an EMBL/GenBank/DDBJ whole genome shotgun (WGS) entry which is preliminary data.</text>
</comment>
<name>A0A918F805_9ACTN</name>
<dbReference type="Proteomes" id="UP000658320">
    <property type="component" value="Unassembled WGS sequence"/>
</dbReference>
<sequence length="58" mass="6366">MWSVQYRSYIAASGRVIAVGPNVLWHLGATFAEALVYVVDGDGGADRTERADWLANRL</sequence>
<dbReference type="EMBL" id="BMSX01000008">
    <property type="protein sequence ID" value="GGR17610.1"/>
    <property type="molecule type" value="Genomic_DNA"/>
</dbReference>
<keyword evidence="2" id="KW-1185">Reference proteome</keyword>
<organism evidence="1 2">
    <name type="scientific">Streptomyces aurantiogriseus</name>
    <dbReference type="NCBI Taxonomy" id="66870"/>
    <lineage>
        <taxon>Bacteria</taxon>
        <taxon>Bacillati</taxon>
        <taxon>Actinomycetota</taxon>
        <taxon>Actinomycetes</taxon>
        <taxon>Kitasatosporales</taxon>
        <taxon>Streptomycetaceae</taxon>
        <taxon>Streptomyces</taxon>
    </lineage>
</organism>
<gene>
    <name evidence="1" type="ORF">GCM10010251_37000</name>
</gene>
<reference evidence="1" key="2">
    <citation type="submission" date="2020-09" db="EMBL/GenBank/DDBJ databases">
        <authorList>
            <person name="Sun Q."/>
            <person name="Ohkuma M."/>
        </authorList>
    </citation>
    <scope>NUCLEOTIDE SEQUENCE</scope>
    <source>
        <strain evidence="1">JCM 4346</strain>
    </source>
</reference>
<dbReference type="AlphaFoldDB" id="A0A918F805"/>
<evidence type="ECO:0000313" key="2">
    <source>
        <dbReference type="Proteomes" id="UP000658320"/>
    </source>
</evidence>
<reference evidence="1" key="1">
    <citation type="journal article" date="2014" name="Int. J. Syst. Evol. Microbiol.">
        <title>Complete genome sequence of Corynebacterium casei LMG S-19264T (=DSM 44701T), isolated from a smear-ripened cheese.</title>
        <authorList>
            <consortium name="US DOE Joint Genome Institute (JGI-PGF)"/>
            <person name="Walter F."/>
            <person name="Albersmeier A."/>
            <person name="Kalinowski J."/>
            <person name="Ruckert C."/>
        </authorList>
    </citation>
    <scope>NUCLEOTIDE SEQUENCE</scope>
    <source>
        <strain evidence="1">JCM 4346</strain>
    </source>
</reference>